<dbReference type="CDD" id="cd03249">
    <property type="entry name" value="ABC_MTABC3_MDL1_MDL2"/>
    <property type="match status" value="2"/>
</dbReference>
<dbReference type="InterPro" id="IPR003439">
    <property type="entry name" value="ABC_transporter-like_ATP-bd"/>
</dbReference>
<feature type="transmembrane region" description="Helical" evidence="10">
    <location>
        <begin position="942"/>
        <end position="961"/>
    </location>
</feature>
<keyword evidence="14" id="KW-1185">Reference proteome</keyword>
<evidence type="ECO:0000256" key="7">
    <source>
        <dbReference type="ARBA" id="ARBA00022840"/>
    </source>
</evidence>
<keyword evidence="5" id="KW-0677">Repeat</keyword>
<feature type="transmembrane region" description="Helical" evidence="10">
    <location>
        <begin position="207"/>
        <end position="230"/>
    </location>
</feature>
<dbReference type="PANTHER" id="PTHR43394">
    <property type="entry name" value="ATP-DEPENDENT PERMEASE MDL1, MITOCHONDRIAL"/>
    <property type="match status" value="1"/>
</dbReference>
<evidence type="ECO:0000256" key="2">
    <source>
        <dbReference type="ARBA" id="ARBA00007577"/>
    </source>
</evidence>
<dbReference type="GO" id="GO:0090374">
    <property type="term" value="P:oligopeptide export from mitochondrion"/>
    <property type="evidence" value="ECO:0007669"/>
    <property type="project" value="TreeGrafter"/>
</dbReference>
<feature type="transmembrane region" description="Helical" evidence="10">
    <location>
        <begin position="973"/>
        <end position="997"/>
    </location>
</feature>
<feature type="transmembrane region" description="Helical" evidence="10">
    <location>
        <begin position="324"/>
        <end position="342"/>
    </location>
</feature>
<name>A0A478EDQ0_TALPI</name>
<dbReference type="PROSITE" id="PS50929">
    <property type="entry name" value="ABC_TM1F"/>
    <property type="match status" value="2"/>
</dbReference>
<feature type="transmembrane region" description="Helical" evidence="10">
    <location>
        <begin position="110"/>
        <end position="133"/>
    </location>
</feature>
<evidence type="ECO:0000313" key="13">
    <source>
        <dbReference type="EMBL" id="GAM42805.1"/>
    </source>
</evidence>
<dbReference type="Proteomes" id="UP000053095">
    <property type="component" value="Unassembled WGS sequence"/>
</dbReference>
<evidence type="ECO:0000256" key="1">
    <source>
        <dbReference type="ARBA" id="ARBA00004141"/>
    </source>
</evidence>
<feature type="transmembrane region" description="Helical" evidence="10">
    <location>
        <begin position="754"/>
        <end position="782"/>
    </location>
</feature>
<feature type="transmembrane region" description="Helical" evidence="10">
    <location>
        <begin position="712"/>
        <end position="734"/>
    </location>
</feature>
<protein>
    <submittedName>
        <fullName evidence="13">Leptomycin efflux transporter</fullName>
    </submittedName>
</protein>
<dbReference type="FunFam" id="3.40.50.300:FF:000251">
    <property type="entry name" value="ABC transporter B family member 19"/>
    <property type="match status" value="1"/>
</dbReference>
<dbReference type="CDD" id="cd18577">
    <property type="entry name" value="ABC_6TM_Pgp_ABCB1_D1_like"/>
    <property type="match status" value="1"/>
</dbReference>
<evidence type="ECO:0000313" key="14">
    <source>
        <dbReference type="Proteomes" id="UP000053095"/>
    </source>
</evidence>
<dbReference type="SUPFAM" id="SSF90123">
    <property type="entry name" value="ABC transporter transmembrane region"/>
    <property type="match status" value="2"/>
</dbReference>
<evidence type="ECO:0000256" key="8">
    <source>
        <dbReference type="ARBA" id="ARBA00022989"/>
    </source>
</evidence>
<evidence type="ECO:0000256" key="10">
    <source>
        <dbReference type="SAM" id="Phobius"/>
    </source>
</evidence>
<dbReference type="InterPro" id="IPR011527">
    <property type="entry name" value="ABC1_TM_dom"/>
</dbReference>
<dbReference type="InterPro" id="IPR027417">
    <property type="entry name" value="P-loop_NTPase"/>
</dbReference>
<dbReference type="EMBL" id="DF933840">
    <property type="protein sequence ID" value="GAM42805.1"/>
    <property type="molecule type" value="Genomic_DNA"/>
</dbReference>
<feature type="domain" description="ABC transmembrane type-1" evidence="12">
    <location>
        <begin position="713"/>
        <end position="1002"/>
    </location>
</feature>
<dbReference type="AlphaFoldDB" id="A0A478EDQ0"/>
<feature type="transmembrane region" description="Helical" evidence="10">
    <location>
        <begin position="183"/>
        <end position="201"/>
    </location>
</feature>
<dbReference type="GO" id="GO:0005743">
    <property type="term" value="C:mitochondrial inner membrane"/>
    <property type="evidence" value="ECO:0007669"/>
    <property type="project" value="TreeGrafter"/>
</dbReference>
<reference evidence="14" key="1">
    <citation type="journal article" date="2015" name="Genome Announc.">
        <title>Draft genome sequence of Talaromyces cellulolyticus strain Y-94, a source of lignocellulosic biomass-degrading enzymes.</title>
        <authorList>
            <person name="Fujii T."/>
            <person name="Koike H."/>
            <person name="Sawayama S."/>
            <person name="Yano S."/>
            <person name="Inoue H."/>
        </authorList>
    </citation>
    <scope>NUCLEOTIDE SEQUENCE [LARGE SCALE GENOMIC DNA]</scope>
    <source>
        <strain evidence="14">Y-94</strain>
    </source>
</reference>
<accession>A0A478EDQ0</accession>
<keyword evidence="6" id="KW-0547">Nucleotide-binding</keyword>
<dbReference type="Gene3D" id="1.20.1560.10">
    <property type="entry name" value="ABC transporter type 1, transmembrane domain"/>
    <property type="match status" value="1"/>
</dbReference>
<organism evidence="13 14">
    <name type="scientific">Talaromyces pinophilus</name>
    <name type="common">Penicillium pinophilum</name>
    <dbReference type="NCBI Taxonomy" id="128442"/>
    <lineage>
        <taxon>Eukaryota</taxon>
        <taxon>Fungi</taxon>
        <taxon>Dikarya</taxon>
        <taxon>Ascomycota</taxon>
        <taxon>Pezizomycotina</taxon>
        <taxon>Eurotiomycetes</taxon>
        <taxon>Eurotiomycetidae</taxon>
        <taxon>Eurotiales</taxon>
        <taxon>Trichocomaceae</taxon>
        <taxon>Talaromyces</taxon>
        <taxon>Talaromyces sect. Talaromyces</taxon>
    </lineage>
</organism>
<evidence type="ECO:0000256" key="5">
    <source>
        <dbReference type="ARBA" id="ARBA00022737"/>
    </source>
</evidence>
<keyword evidence="9 10" id="KW-0472">Membrane</keyword>
<evidence type="ECO:0000256" key="3">
    <source>
        <dbReference type="ARBA" id="ARBA00022448"/>
    </source>
</evidence>
<dbReference type="SUPFAM" id="SSF52540">
    <property type="entry name" value="P-loop containing nucleoside triphosphate hydrolases"/>
    <property type="match status" value="2"/>
</dbReference>
<dbReference type="InterPro" id="IPR039421">
    <property type="entry name" value="Type_1_exporter"/>
</dbReference>
<dbReference type="InterPro" id="IPR036640">
    <property type="entry name" value="ABC1_TM_sf"/>
</dbReference>
<feature type="domain" description="ABC transporter" evidence="11">
    <location>
        <begin position="385"/>
        <end position="630"/>
    </location>
</feature>
<dbReference type="GO" id="GO:0005524">
    <property type="term" value="F:ATP binding"/>
    <property type="evidence" value="ECO:0007669"/>
    <property type="project" value="UniProtKB-KW"/>
</dbReference>
<keyword evidence="8 10" id="KW-1133">Transmembrane helix</keyword>
<dbReference type="PROSITE" id="PS00211">
    <property type="entry name" value="ABC_TRANSPORTER_1"/>
    <property type="match status" value="2"/>
</dbReference>
<dbReference type="PROSITE" id="PS50893">
    <property type="entry name" value="ABC_TRANSPORTER_2"/>
    <property type="match status" value="2"/>
</dbReference>
<keyword evidence="4 10" id="KW-0812">Transmembrane</keyword>
<evidence type="ECO:0000256" key="4">
    <source>
        <dbReference type="ARBA" id="ARBA00022692"/>
    </source>
</evidence>
<feature type="transmembrane region" description="Helical" evidence="10">
    <location>
        <begin position="855"/>
        <end position="880"/>
    </location>
</feature>
<dbReference type="CDD" id="cd18578">
    <property type="entry name" value="ABC_6TM_Pgp_ABCB1_D2_like"/>
    <property type="match status" value="1"/>
</dbReference>
<proteinExistence type="inferred from homology"/>
<evidence type="ECO:0000256" key="6">
    <source>
        <dbReference type="ARBA" id="ARBA00022741"/>
    </source>
</evidence>
<dbReference type="Pfam" id="PF00005">
    <property type="entry name" value="ABC_tran"/>
    <property type="match status" value="2"/>
</dbReference>
<evidence type="ECO:0000259" key="11">
    <source>
        <dbReference type="PROSITE" id="PS50893"/>
    </source>
</evidence>
<dbReference type="InterPro" id="IPR017871">
    <property type="entry name" value="ABC_transporter-like_CS"/>
</dbReference>
<evidence type="ECO:0000256" key="9">
    <source>
        <dbReference type="ARBA" id="ARBA00023136"/>
    </source>
</evidence>
<feature type="transmembrane region" description="Helical" evidence="10">
    <location>
        <begin position="827"/>
        <end position="849"/>
    </location>
</feature>
<sequence length="1277" mass="139098">MASPPSHTAQPTEDVVVSEDEENLQDKAHILSQQVDSAEVKIGFFSLYRYATLSDKLLLLLSVACCVIAGAAVPGMTIVLGGLTEKIRDFVVGGVTVQEFKDDVSRYSLYFVYVGIGEFVTVLIGTAGFVYVGERVTGKTRERYMQAVLRQNIGFFDKLGPGEVANRITVDTHLMQTAVSEKVGTALTSLGTFVTALVISLGYSWRLALISCSSVVAIVLLMGNVSRFIVIFNQRAQKEFDYAVSLAEEAIGYIRIVSSLNARDQLSDRFEDHLAQSEKWGRKVKTLLGVSIGGLICIVMLNIGLDCWEGSRLLVQSQITQGDILTITLSIVIGAFSLGYVAPNIQHIAAGIAAAAKIFGTIDRESPIDPLKDDGNVLDSLSGQIVFNNITHIYPSRPDTVALKNVSLHIGAGQTIALVGRSGSGKSTFINILQRFYTPIAGSISVDGHEIAQLDLSWLRQQMSLVSQQPTLFSTTIFENIAHGLIGTANENASHEIKAQLVMQAAKTANAHSFIQSLPDGYDTWVGERGSQLSGGQKQRISIARAVIRNPKILLLDEATSALDSNSEHLVQEALDRAAEGRTTIMVAHRLSTIRGADRIIVLDHGRIVEEGTHEELVEKQGTYFRLFEAQRIRQDIADDQHTPVSPVSLTTDDVSVSRFGFGSLTDVHLLALGRNEKQTETAVEETVHQPPSLWSLVRMVAMLNRPEAKTLLLGLCCSILAGGGTPTHVVFLAKNVEALARPPAQYSELRSDVNFWSVLYLALGLGLLVIQGTQGFALGFCSERLLRRARSTAFQSILKQKMTFFDQKDNSTGSLVSFISMQTVNLVGLSGSTLGTILTGATTMIAAICVSVAFGWKLGLVCVAMAPVLIACGFLRFYLLSRYESQSKILYERSAGYACEAVTDVRTVAALTREREICTEYGQQVQGIIAKNLPSVATTSVLYALSQSLFFGCTALSFWYGGNLIADGNYTLFELFVCFIEIMFATQSVGTIFSFAPDMARAKEAAINLKNIYEQQPEASEGEPLNSDKVQGKITLENVFFRYPTRPTKYALRDVNISIEPGQHVALVGSSGSGKSTIISLLERFYEAERGLITLDGKEIRSFSASQYRSAFGLVSQEPTMLRGTIRENILLGLGLEVPEESIVKACKDANIYDFIQSLPDGMATMVGTKGVLLSGGQKQRIAIARILIRDPKILLLDEATSALDSESAVMVQQALEKLRQGRTCISVAHQLSAIQDADQIYVLHDGAVVERGTHEELLRRPGIYNELARLQALDV</sequence>
<dbReference type="GO" id="GO:0015421">
    <property type="term" value="F:ABC-type oligopeptide transporter activity"/>
    <property type="evidence" value="ECO:0007669"/>
    <property type="project" value="TreeGrafter"/>
</dbReference>
<dbReference type="GO" id="GO:0016887">
    <property type="term" value="F:ATP hydrolysis activity"/>
    <property type="evidence" value="ECO:0007669"/>
    <property type="project" value="InterPro"/>
</dbReference>
<dbReference type="InterPro" id="IPR003593">
    <property type="entry name" value="AAA+_ATPase"/>
</dbReference>
<dbReference type="Pfam" id="PF00664">
    <property type="entry name" value="ABC_membrane"/>
    <property type="match status" value="2"/>
</dbReference>
<evidence type="ECO:0000259" key="12">
    <source>
        <dbReference type="PROSITE" id="PS50929"/>
    </source>
</evidence>
<dbReference type="FunFam" id="3.40.50.300:FF:000913">
    <property type="entry name" value="ABC multidrug transporter SitT"/>
    <property type="match status" value="1"/>
</dbReference>
<feature type="transmembrane region" description="Helical" evidence="10">
    <location>
        <begin position="57"/>
        <end position="80"/>
    </location>
</feature>
<feature type="domain" description="ABC transmembrane type-1" evidence="12">
    <location>
        <begin position="60"/>
        <end position="350"/>
    </location>
</feature>
<comment type="subcellular location">
    <subcellularLocation>
        <location evidence="1">Membrane</location>
        <topology evidence="1">Multi-pass membrane protein</topology>
    </subcellularLocation>
</comment>
<feature type="domain" description="ABC transporter" evidence="11">
    <location>
        <begin position="1035"/>
        <end position="1272"/>
    </location>
</feature>
<dbReference type="SMART" id="SM00382">
    <property type="entry name" value="AAA"/>
    <property type="match status" value="2"/>
</dbReference>
<gene>
    <name evidence="13" type="ORF">TCE0_044r17112</name>
</gene>
<dbReference type="PANTHER" id="PTHR43394:SF11">
    <property type="entry name" value="ATP-BINDING CASSETTE TRANSPORTER"/>
    <property type="match status" value="1"/>
</dbReference>
<keyword evidence="7" id="KW-0067">ATP-binding</keyword>
<keyword evidence="3" id="KW-0813">Transport</keyword>
<feature type="transmembrane region" description="Helical" evidence="10">
    <location>
        <begin position="286"/>
        <end position="304"/>
    </location>
</feature>
<comment type="similarity">
    <text evidence="2">Belongs to the ABC transporter superfamily. ABCB family. Multidrug resistance exporter (TC 3.A.1.201) subfamily.</text>
</comment>
<dbReference type="Gene3D" id="3.40.50.300">
    <property type="entry name" value="P-loop containing nucleotide triphosphate hydrolases"/>
    <property type="match status" value="2"/>
</dbReference>